<evidence type="ECO:0000259" key="2">
    <source>
        <dbReference type="Pfam" id="PF01738"/>
    </source>
</evidence>
<dbReference type="EMBL" id="UINC01011686">
    <property type="protein sequence ID" value="SVA51421.1"/>
    <property type="molecule type" value="Genomic_DNA"/>
</dbReference>
<dbReference type="PANTHER" id="PTHR22946">
    <property type="entry name" value="DIENELACTONE HYDROLASE DOMAIN-CONTAINING PROTEIN-RELATED"/>
    <property type="match status" value="1"/>
</dbReference>
<gene>
    <name evidence="3" type="ORF">METZ01_LOCUS104275</name>
</gene>
<dbReference type="AlphaFoldDB" id="A0A381WGJ2"/>
<keyword evidence="1" id="KW-0378">Hydrolase</keyword>
<dbReference type="InterPro" id="IPR029058">
    <property type="entry name" value="AB_hydrolase_fold"/>
</dbReference>
<reference evidence="3" key="1">
    <citation type="submission" date="2018-05" db="EMBL/GenBank/DDBJ databases">
        <authorList>
            <person name="Lanie J.A."/>
            <person name="Ng W.-L."/>
            <person name="Kazmierczak K.M."/>
            <person name="Andrzejewski T.M."/>
            <person name="Davidsen T.M."/>
            <person name="Wayne K.J."/>
            <person name="Tettelin H."/>
            <person name="Glass J.I."/>
            <person name="Rusch D."/>
            <person name="Podicherti R."/>
            <person name="Tsui H.-C.T."/>
            <person name="Winkler M.E."/>
        </authorList>
    </citation>
    <scope>NUCLEOTIDE SEQUENCE</scope>
</reference>
<dbReference type="SUPFAM" id="SSF53474">
    <property type="entry name" value="alpha/beta-Hydrolases"/>
    <property type="match status" value="1"/>
</dbReference>
<evidence type="ECO:0000313" key="3">
    <source>
        <dbReference type="EMBL" id="SVA51421.1"/>
    </source>
</evidence>
<name>A0A381WGJ2_9ZZZZ</name>
<organism evidence="3">
    <name type="scientific">marine metagenome</name>
    <dbReference type="NCBI Taxonomy" id="408172"/>
    <lineage>
        <taxon>unclassified sequences</taxon>
        <taxon>metagenomes</taxon>
        <taxon>ecological metagenomes</taxon>
    </lineage>
</organism>
<dbReference type="Gene3D" id="3.40.50.1820">
    <property type="entry name" value="alpha/beta hydrolase"/>
    <property type="match status" value="1"/>
</dbReference>
<dbReference type="InterPro" id="IPR002925">
    <property type="entry name" value="Dienelactn_hydro"/>
</dbReference>
<dbReference type="GO" id="GO:0016788">
    <property type="term" value="F:hydrolase activity, acting on ester bonds"/>
    <property type="evidence" value="ECO:0007669"/>
    <property type="project" value="UniProtKB-ARBA"/>
</dbReference>
<dbReference type="PANTHER" id="PTHR22946:SF9">
    <property type="entry name" value="POLYKETIDE TRANSFERASE AF380"/>
    <property type="match status" value="1"/>
</dbReference>
<sequence length="310" mass="34465">MGIMTAQEKISFTSANPFSFKDIITDLEGQTPHEVHGFLRLPETTQEGPYPLIFGVAGSLDWAEQHFEYLEMYRQMGIATFEMQSFASRGISSTVGTQVDVTTGMIILDVYRAFEKLAKDPRIDKDRVGITGWSLGGAVTLFSGWLPLKEKINTDLEFAAHLAFYPPCFIEPDLLTFTNAPMHILIGEIDNWTPAAACEELVPKMQMAGTNIDLTVYPDSHHSFDRRTPPEVMADGYSFTDCRFKMRPDGAVLMNFLNIPMTSPTLQKIGLSFCADRGPTLGGNPASREAAFKFAKEFMGQHLLGTKVEN</sequence>
<evidence type="ECO:0000256" key="1">
    <source>
        <dbReference type="ARBA" id="ARBA00022801"/>
    </source>
</evidence>
<dbReference type="InterPro" id="IPR050261">
    <property type="entry name" value="FrsA_esterase"/>
</dbReference>
<protein>
    <recommendedName>
        <fullName evidence="2">Dienelactone hydrolase domain-containing protein</fullName>
    </recommendedName>
</protein>
<dbReference type="Pfam" id="PF01738">
    <property type="entry name" value="DLH"/>
    <property type="match status" value="1"/>
</dbReference>
<feature type="domain" description="Dienelactone hydrolase" evidence="2">
    <location>
        <begin position="103"/>
        <end position="230"/>
    </location>
</feature>
<accession>A0A381WGJ2</accession>
<proteinExistence type="predicted"/>